<dbReference type="EMBL" id="BK057794">
    <property type="protein sequence ID" value="DAE92161.1"/>
    <property type="molecule type" value="Genomic_DNA"/>
</dbReference>
<organism evidence="1">
    <name type="scientific">Myoviridae sp. ct5xZ3</name>
    <dbReference type="NCBI Taxonomy" id="2827601"/>
    <lineage>
        <taxon>Viruses</taxon>
        <taxon>Duplodnaviria</taxon>
        <taxon>Heunggongvirae</taxon>
        <taxon>Uroviricota</taxon>
        <taxon>Caudoviricetes</taxon>
    </lineage>
</organism>
<evidence type="ECO:0000313" key="1">
    <source>
        <dbReference type="EMBL" id="DAE92161.1"/>
    </source>
</evidence>
<proteinExistence type="predicted"/>
<sequence>MCEICRQNPCHPRCPNAPEPTPVYECEWCKEPILDGEEYLDTPDGPVCKECIEGMTVTEYMELVGETFSTAERKDY</sequence>
<protein>
    <submittedName>
        <fullName evidence="1">Zinc finger protein</fullName>
    </submittedName>
</protein>
<name>A0A8S5RSB7_9CAUD</name>
<accession>A0A8S5RSB7</accession>
<reference evidence="1" key="1">
    <citation type="journal article" date="2021" name="Proc. Natl. Acad. Sci. U.S.A.">
        <title>A Catalog of Tens of Thousands of Viruses from Human Metagenomes Reveals Hidden Associations with Chronic Diseases.</title>
        <authorList>
            <person name="Tisza M.J."/>
            <person name="Buck C.B."/>
        </authorList>
    </citation>
    <scope>NUCLEOTIDE SEQUENCE</scope>
    <source>
        <strain evidence="1">Ct5xZ3</strain>
    </source>
</reference>